<dbReference type="Gene3D" id="3.40.30.10">
    <property type="entry name" value="Glutaredoxin"/>
    <property type="match status" value="1"/>
</dbReference>
<evidence type="ECO:0000256" key="7">
    <source>
        <dbReference type="PIRSR" id="PIRSR000077-4"/>
    </source>
</evidence>
<keyword evidence="2" id="KW-0249">Electron transport</keyword>
<dbReference type="InterPro" id="IPR017937">
    <property type="entry name" value="Thioredoxin_CS"/>
</dbReference>
<evidence type="ECO:0000313" key="9">
    <source>
        <dbReference type="EMBL" id="MUP40662.1"/>
    </source>
</evidence>
<feature type="site" description="Contributes to redox potential value" evidence="6">
    <location>
        <position position="33"/>
    </location>
</feature>
<feature type="active site" description="Nucleophile" evidence="6">
    <location>
        <position position="35"/>
    </location>
</feature>
<dbReference type="SUPFAM" id="SSF52833">
    <property type="entry name" value="Thioredoxin-like"/>
    <property type="match status" value="1"/>
</dbReference>
<feature type="domain" description="Thioredoxin" evidence="8">
    <location>
        <begin position="1"/>
        <end position="106"/>
    </location>
</feature>
<dbReference type="PROSITE" id="PS00194">
    <property type="entry name" value="THIOREDOXIN_1"/>
    <property type="match status" value="1"/>
</dbReference>
<dbReference type="AlphaFoldDB" id="A0A646QFW7"/>
<keyword evidence="1" id="KW-0813">Transport</keyword>
<dbReference type="NCBIfam" id="TIGR01068">
    <property type="entry name" value="thioredoxin"/>
    <property type="match status" value="1"/>
</dbReference>
<organism evidence="9">
    <name type="scientific">Hemiscolopendra marginata</name>
    <dbReference type="NCBI Taxonomy" id="943146"/>
    <lineage>
        <taxon>Eukaryota</taxon>
        <taxon>Metazoa</taxon>
        <taxon>Ecdysozoa</taxon>
        <taxon>Arthropoda</taxon>
        <taxon>Myriapoda</taxon>
        <taxon>Chilopoda</taxon>
        <taxon>Pleurostigmophora</taxon>
        <taxon>Scolopendromorpha</taxon>
        <taxon>Scolopendridae</taxon>
        <taxon>Hemiscolopendra</taxon>
    </lineage>
</organism>
<feature type="active site" description="Nucleophile" evidence="6">
    <location>
        <position position="32"/>
    </location>
</feature>
<evidence type="ECO:0000256" key="5">
    <source>
        <dbReference type="PIRNR" id="PIRNR000077"/>
    </source>
</evidence>
<evidence type="ECO:0000256" key="3">
    <source>
        <dbReference type="ARBA" id="ARBA00023157"/>
    </source>
</evidence>
<dbReference type="InterPro" id="IPR036249">
    <property type="entry name" value="Thioredoxin-like_sf"/>
</dbReference>
<dbReference type="PIRSF" id="PIRSF000077">
    <property type="entry name" value="Thioredoxin"/>
    <property type="match status" value="1"/>
</dbReference>
<dbReference type="GO" id="GO:0015035">
    <property type="term" value="F:protein-disulfide reductase activity"/>
    <property type="evidence" value="ECO:0007669"/>
    <property type="project" value="InterPro"/>
</dbReference>
<comment type="similarity">
    <text evidence="5">Belongs to the thioredoxin family.</text>
</comment>
<sequence>MVYQVKSLDDFNTKLKEAGGKLVVVDFFAEWCGPCKMIAPKLEGMSNHFTEVVFLKVDVDECEDIAQQYEINCMPTFVFIKNQNKIDEFSGASDEKLKALVQKHAA</sequence>
<dbReference type="FunFam" id="3.40.30.10:FF:000104">
    <property type="entry name" value="Thioredoxin"/>
    <property type="match status" value="1"/>
</dbReference>
<protein>
    <recommendedName>
        <fullName evidence="5">Thioredoxin</fullName>
    </recommendedName>
</protein>
<dbReference type="InterPro" id="IPR005746">
    <property type="entry name" value="Thioredoxin"/>
</dbReference>
<dbReference type="PRINTS" id="PR00421">
    <property type="entry name" value="THIOREDOXIN"/>
</dbReference>
<proteinExistence type="inferred from homology"/>
<feature type="site" description="Deprotonates C-terminal active site Cys" evidence="6">
    <location>
        <position position="26"/>
    </location>
</feature>
<accession>A0A646QFW7</accession>
<dbReference type="Pfam" id="PF00085">
    <property type="entry name" value="Thioredoxin"/>
    <property type="match status" value="1"/>
</dbReference>
<dbReference type="PANTHER" id="PTHR46115">
    <property type="entry name" value="THIOREDOXIN-LIKE PROTEIN 1"/>
    <property type="match status" value="1"/>
</dbReference>
<evidence type="ECO:0000256" key="1">
    <source>
        <dbReference type="ARBA" id="ARBA00022448"/>
    </source>
</evidence>
<evidence type="ECO:0000256" key="2">
    <source>
        <dbReference type="ARBA" id="ARBA00022982"/>
    </source>
</evidence>
<dbReference type="InterPro" id="IPR013766">
    <property type="entry name" value="Thioredoxin_domain"/>
</dbReference>
<dbReference type="PROSITE" id="PS51352">
    <property type="entry name" value="THIOREDOXIN_2"/>
    <property type="match status" value="1"/>
</dbReference>
<keyword evidence="4 7" id="KW-0676">Redox-active center</keyword>
<name>A0A646QFW7_9MYRI</name>
<keyword evidence="3 7" id="KW-1015">Disulfide bond</keyword>
<evidence type="ECO:0000259" key="8">
    <source>
        <dbReference type="PROSITE" id="PS51352"/>
    </source>
</evidence>
<dbReference type="EMBL" id="GHBY01000485">
    <property type="protein sequence ID" value="MUP40662.1"/>
    <property type="molecule type" value="Transcribed_RNA"/>
</dbReference>
<reference evidence="9" key="1">
    <citation type="submission" date="2018-11" db="EMBL/GenBank/DDBJ databases">
        <title>Venom-gland transcriptomics and venom proteomics of the Florida green centipede (Hemiscolopendra marginata) reveal sex-based variation in a centipede venom.</title>
        <authorList>
            <person name="Nystrom G.S."/>
            <person name="Ward M.J."/>
            <person name="Ellsworth S.A."/>
            <person name="Rokyta D.R."/>
        </authorList>
    </citation>
    <scope>NUCLEOTIDE SEQUENCE</scope>
    <source>
        <tissue evidence="9">Venom gland</tissue>
    </source>
</reference>
<evidence type="ECO:0000256" key="6">
    <source>
        <dbReference type="PIRSR" id="PIRSR000077-1"/>
    </source>
</evidence>
<feature type="site" description="Contributes to redox potential value" evidence="6">
    <location>
        <position position="34"/>
    </location>
</feature>
<evidence type="ECO:0000256" key="4">
    <source>
        <dbReference type="ARBA" id="ARBA00023284"/>
    </source>
</evidence>
<dbReference type="CDD" id="cd02947">
    <property type="entry name" value="TRX_family"/>
    <property type="match status" value="1"/>
</dbReference>
<feature type="disulfide bond" description="Redox-active" evidence="7">
    <location>
        <begin position="32"/>
        <end position="35"/>
    </location>
</feature>